<accession>A0ABZ2V9G2</accession>
<sequence length="128" mass="14385">MTDQTKTQPALTDRQRDYLLLTIFVFAQHGDHARAKQIVDGMLALGERSEKVFISQAVLEFFCGNHAEALRCLDHLDQVAGTGKALDQDTKRMRQYLRARCYYASGQQAEAQSIAAKLTAPTREAVRQ</sequence>
<evidence type="ECO:0008006" key="3">
    <source>
        <dbReference type="Google" id="ProtNLM"/>
    </source>
</evidence>
<keyword evidence="2" id="KW-1185">Reference proteome</keyword>
<name>A0ABZ2V9G2_9RHOB</name>
<evidence type="ECO:0000313" key="2">
    <source>
        <dbReference type="Proteomes" id="UP001440612"/>
    </source>
</evidence>
<evidence type="ECO:0000313" key="1">
    <source>
        <dbReference type="EMBL" id="WZC49193.1"/>
    </source>
</evidence>
<dbReference type="SUPFAM" id="SSF48452">
    <property type="entry name" value="TPR-like"/>
    <property type="match status" value="1"/>
</dbReference>
<dbReference type="InterPro" id="IPR011990">
    <property type="entry name" value="TPR-like_helical_dom_sf"/>
</dbReference>
<gene>
    <name evidence="1" type="ORF">AABB29_00595</name>
</gene>
<dbReference type="Proteomes" id="UP001440612">
    <property type="component" value="Chromosome"/>
</dbReference>
<organism evidence="1 2">
    <name type="scientific">Yoonia phaeophyticola</name>
    <dbReference type="NCBI Taxonomy" id="3137369"/>
    <lineage>
        <taxon>Bacteria</taxon>
        <taxon>Pseudomonadati</taxon>
        <taxon>Pseudomonadota</taxon>
        <taxon>Alphaproteobacteria</taxon>
        <taxon>Rhodobacterales</taxon>
        <taxon>Paracoccaceae</taxon>
        <taxon>Yoonia</taxon>
    </lineage>
</organism>
<reference evidence="2" key="1">
    <citation type="submission" date="2024-04" db="EMBL/GenBank/DDBJ databases">
        <title>Phylogenomic analyses of a clade within the roseobacter group suggest taxonomic reassignments of species of the genera Aestuariivita, Citreicella, Loktanella, Nautella, Pelagibaca, Ruegeria, Thalassobius, Thiobacimonas and Tropicibacter, and the proposal o.</title>
        <authorList>
            <person name="Jeon C.O."/>
        </authorList>
    </citation>
    <scope>NUCLEOTIDE SEQUENCE [LARGE SCALE GENOMIC DNA]</scope>
    <source>
        <strain evidence="2">BS5-3</strain>
    </source>
</reference>
<protein>
    <recommendedName>
        <fullName evidence="3">Tetratricopeptide repeat protein</fullName>
    </recommendedName>
</protein>
<proteinExistence type="predicted"/>
<dbReference type="RefSeq" id="WP_341367304.1">
    <property type="nucleotide sequence ID" value="NZ_CP150951.2"/>
</dbReference>
<dbReference type="EMBL" id="CP150951">
    <property type="protein sequence ID" value="WZC49193.1"/>
    <property type="molecule type" value="Genomic_DNA"/>
</dbReference>